<dbReference type="Proteomes" id="UP000183447">
    <property type="component" value="Unassembled WGS sequence"/>
</dbReference>
<evidence type="ECO:0000313" key="2">
    <source>
        <dbReference type="EMBL" id="SFZ86852.1"/>
    </source>
</evidence>
<reference evidence="2 3" key="1">
    <citation type="submission" date="2016-11" db="EMBL/GenBank/DDBJ databases">
        <authorList>
            <person name="Jaros S."/>
            <person name="Januszkiewicz K."/>
            <person name="Wedrychowicz H."/>
        </authorList>
    </citation>
    <scope>NUCLEOTIDE SEQUENCE [LARGE SCALE GENOMIC DNA]</scope>
    <source>
        <strain evidence="2 3">ATCC 23634</strain>
    </source>
</reference>
<dbReference type="SUPFAM" id="SSF51182">
    <property type="entry name" value="RmlC-like cupins"/>
    <property type="match status" value="1"/>
</dbReference>
<dbReference type="Pfam" id="PF18191">
    <property type="entry name" value="PnpCD_PnpD_N"/>
    <property type="match status" value="1"/>
</dbReference>
<proteinExistence type="predicted"/>
<dbReference type="EMBL" id="FPKU01000004">
    <property type="protein sequence ID" value="SFZ86852.1"/>
    <property type="molecule type" value="Genomic_DNA"/>
</dbReference>
<dbReference type="STRING" id="665118.SAMN02983003_4047"/>
<organism evidence="2 3">
    <name type="scientific">Devosia enhydra</name>
    <dbReference type="NCBI Taxonomy" id="665118"/>
    <lineage>
        <taxon>Bacteria</taxon>
        <taxon>Pseudomonadati</taxon>
        <taxon>Pseudomonadota</taxon>
        <taxon>Alphaproteobacteria</taxon>
        <taxon>Hyphomicrobiales</taxon>
        <taxon>Devosiaceae</taxon>
        <taxon>Devosia</taxon>
    </lineage>
</organism>
<dbReference type="InterPro" id="IPR040908">
    <property type="entry name" value="PnpCD_PnpD_N"/>
</dbReference>
<dbReference type="InterPro" id="IPR011051">
    <property type="entry name" value="RmlC_Cupin_sf"/>
</dbReference>
<accession>A0A1K2I537</accession>
<feature type="domain" description="Hydroquinone 1,2-dioxygenase large subunit N-terminal" evidence="1">
    <location>
        <begin position="32"/>
        <end position="175"/>
    </location>
</feature>
<name>A0A1K2I537_9HYPH</name>
<dbReference type="AlphaFoldDB" id="A0A1K2I537"/>
<sequence length="347" mass="38825">MAMKESAFAGTDEEISNPRGLPITGNFAINPADNITGYKSFQAGSFKFHRDEYFCYVTTPTGVHTMPADAFLRALMRDVAWGFFYGTVNFDQVFGTTNYYGEVDMFMGATNEAYTAAGRDFVERFKADKLMDVFKQMVSDWTNEGYDPFAAPMETGVPWGIKNGDNDEAVSRERVTARRMVGLPGDTPVRTDANGYPVNRMFADVVQDQPEVHAEPGFEHEVSAYNLFAYLSRSDVTWNPSVCSVVKDSLFCPTSEEYILPVEHGNDRCEWFIQLTDEITWNVKDGATGRPRAIINMKAGDCCCMPADIRHQGFSAKRSMLLVWENGSPKIPELIRQGLAPDVAVEF</sequence>
<protein>
    <recommendedName>
        <fullName evidence="1">Hydroquinone 1,2-dioxygenase large subunit N-terminal domain-containing protein</fullName>
    </recommendedName>
</protein>
<evidence type="ECO:0000259" key="1">
    <source>
        <dbReference type="Pfam" id="PF18191"/>
    </source>
</evidence>
<gene>
    <name evidence="2" type="ORF">SAMN02983003_4047</name>
</gene>
<dbReference type="RefSeq" id="WP_143145925.1">
    <property type="nucleotide sequence ID" value="NZ_FPKU01000004.1"/>
</dbReference>
<keyword evidence="3" id="KW-1185">Reference proteome</keyword>
<evidence type="ECO:0000313" key="3">
    <source>
        <dbReference type="Proteomes" id="UP000183447"/>
    </source>
</evidence>
<dbReference type="OrthoDB" id="5170066at2"/>